<protein>
    <recommendedName>
        <fullName evidence="4">Cell division protein FtsL</fullName>
    </recommendedName>
</protein>
<comment type="caution">
    <text evidence="2">The sequence shown here is derived from an EMBL/GenBank/DDBJ whole genome shotgun (WGS) entry which is preliminary data.</text>
</comment>
<dbReference type="Proteomes" id="UP001257914">
    <property type="component" value="Unassembled WGS sequence"/>
</dbReference>
<accession>A0ABU3QYV2</accession>
<keyword evidence="3" id="KW-1185">Reference proteome</keyword>
<evidence type="ECO:0000256" key="1">
    <source>
        <dbReference type="SAM" id="Coils"/>
    </source>
</evidence>
<evidence type="ECO:0008006" key="4">
    <source>
        <dbReference type="Google" id="ProtNLM"/>
    </source>
</evidence>
<sequence>MFRAFEVLLIVAVLAATAHTFYIKHESEERLAEIRRLEAEIKTHKDTIDLLEADWSLLNQPARVQKLIEAFHEQLQLTTTEAEQIVKHDELPRIKPEPEIETDEIADQIMTGAVE</sequence>
<organism evidence="2 3">
    <name type="scientific">Psychrosphaera aquimarina</name>
    <dbReference type="NCBI Taxonomy" id="2044854"/>
    <lineage>
        <taxon>Bacteria</taxon>
        <taxon>Pseudomonadati</taxon>
        <taxon>Pseudomonadota</taxon>
        <taxon>Gammaproteobacteria</taxon>
        <taxon>Alteromonadales</taxon>
        <taxon>Pseudoalteromonadaceae</taxon>
        <taxon>Psychrosphaera</taxon>
    </lineage>
</organism>
<name>A0ABU3QYV2_9GAMM</name>
<proteinExistence type="predicted"/>
<feature type="coiled-coil region" evidence="1">
    <location>
        <begin position="27"/>
        <end position="54"/>
    </location>
</feature>
<gene>
    <name evidence="2" type="ORF">RT723_06290</name>
</gene>
<reference evidence="2 3" key="1">
    <citation type="submission" date="2023-10" db="EMBL/GenBank/DDBJ databases">
        <title>Psychrosphaera aquimaarina strain SW33 isolated from seawater.</title>
        <authorList>
            <person name="Bayburt H."/>
            <person name="Kim J.M."/>
            <person name="Choi B.J."/>
            <person name="Jeon C.O."/>
        </authorList>
    </citation>
    <scope>NUCLEOTIDE SEQUENCE [LARGE SCALE GENOMIC DNA]</scope>
    <source>
        <strain evidence="2 3">KCTC 52743</strain>
    </source>
</reference>
<evidence type="ECO:0000313" key="2">
    <source>
        <dbReference type="EMBL" id="MDU0112618.1"/>
    </source>
</evidence>
<dbReference type="RefSeq" id="WP_315946334.1">
    <property type="nucleotide sequence ID" value="NZ_JAWCUA010000004.1"/>
</dbReference>
<dbReference type="EMBL" id="JAWCUA010000004">
    <property type="protein sequence ID" value="MDU0112618.1"/>
    <property type="molecule type" value="Genomic_DNA"/>
</dbReference>
<evidence type="ECO:0000313" key="3">
    <source>
        <dbReference type="Proteomes" id="UP001257914"/>
    </source>
</evidence>
<keyword evidence="1" id="KW-0175">Coiled coil</keyword>